<dbReference type="EMBL" id="CM039430">
    <property type="protein sequence ID" value="KAI4344445.1"/>
    <property type="molecule type" value="Genomic_DNA"/>
</dbReference>
<proteinExistence type="predicted"/>
<gene>
    <name evidence="1" type="ORF">L6164_011673</name>
</gene>
<dbReference type="Proteomes" id="UP000828941">
    <property type="component" value="Chromosome 5"/>
</dbReference>
<keyword evidence="2" id="KW-1185">Reference proteome</keyword>
<evidence type="ECO:0000313" key="1">
    <source>
        <dbReference type="EMBL" id="KAI4344445.1"/>
    </source>
</evidence>
<protein>
    <submittedName>
        <fullName evidence="1">Uncharacterized protein</fullName>
    </submittedName>
</protein>
<name>A0ACB9P7N0_BAUVA</name>
<comment type="caution">
    <text evidence="1">The sequence shown here is derived from an EMBL/GenBank/DDBJ whole genome shotgun (WGS) entry which is preliminary data.</text>
</comment>
<evidence type="ECO:0000313" key="2">
    <source>
        <dbReference type="Proteomes" id="UP000828941"/>
    </source>
</evidence>
<accession>A0ACB9P7N0</accession>
<reference evidence="1 2" key="1">
    <citation type="journal article" date="2022" name="DNA Res.">
        <title>Chromosomal-level genome assembly of the orchid tree Bauhinia variegata (Leguminosae; Cercidoideae) supports the allotetraploid origin hypothesis of Bauhinia.</title>
        <authorList>
            <person name="Zhong Y."/>
            <person name="Chen Y."/>
            <person name="Zheng D."/>
            <person name="Pang J."/>
            <person name="Liu Y."/>
            <person name="Luo S."/>
            <person name="Meng S."/>
            <person name="Qian L."/>
            <person name="Wei D."/>
            <person name="Dai S."/>
            <person name="Zhou R."/>
        </authorList>
    </citation>
    <scope>NUCLEOTIDE SEQUENCE [LARGE SCALE GENOMIC DNA]</scope>
    <source>
        <strain evidence="1">BV-YZ2020</strain>
    </source>
</reference>
<sequence length="399" mass="47269">MGTSKLFMFIFASLIIVIAPYHQEPEDAISRLRFEFVQLKYKVSVLETNIEKTNRKLKSKDESIEQMEKIILEKEESISSLQNNIDSLQQEEPLDAKRQMNEPHAHVVELEKQVDKIKRDIEMLDKKKVELQVRANVADKKIQELHFKLVNEEMVKSKLEVTFMELVEDYQGWLPYWLVIRLRDFQSFIVARWNYCWRPALEESFQKSSLQILVKLSHIQTDAVTCIETIKIEWIPVMKDQWLAFISYVKPYVESQKVKTIEVYHACMNSQTVKEAHKFAESYMYQLKTVSKPYLDKALTSLQPYSKNAVYTCRKIVLCVVSCHEQIQQLLKTNELTRSLVTMDLAWFAATLLLLLPLVFICRLRSAIFRKKARKSRHDCHTHQARRRRKWPYPDYQMP</sequence>
<organism evidence="1 2">
    <name type="scientific">Bauhinia variegata</name>
    <name type="common">Purple orchid tree</name>
    <name type="synonym">Phanera variegata</name>
    <dbReference type="NCBI Taxonomy" id="167791"/>
    <lineage>
        <taxon>Eukaryota</taxon>
        <taxon>Viridiplantae</taxon>
        <taxon>Streptophyta</taxon>
        <taxon>Embryophyta</taxon>
        <taxon>Tracheophyta</taxon>
        <taxon>Spermatophyta</taxon>
        <taxon>Magnoliopsida</taxon>
        <taxon>eudicotyledons</taxon>
        <taxon>Gunneridae</taxon>
        <taxon>Pentapetalae</taxon>
        <taxon>rosids</taxon>
        <taxon>fabids</taxon>
        <taxon>Fabales</taxon>
        <taxon>Fabaceae</taxon>
        <taxon>Cercidoideae</taxon>
        <taxon>Cercideae</taxon>
        <taxon>Bauhiniinae</taxon>
        <taxon>Bauhinia</taxon>
    </lineage>
</organism>